<dbReference type="OMA" id="NGGPWGY"/>
<sequence>MTNVTRAFVLLTMVLTCTAYEMYAVNGGPWGSWTKSQRCPGLKVKGFQLRVEASVGRGDDTALNAIALLCEHHATIIPHSGIWGSWGMAKYCPIGSHVVGFRLKVEGNQGRGDDTAANDLELKCSNGKVISSSNGGSWGSWGMWRQCDRGHFICGLRVKFEASVGRGDDTALNSVAFECCYNNVPLVSRTTYQHPRSSLGTVGGISFLRRP</sequence>
<dbReference type="InterPro" id="IPR005515">
    <property type="entry name" value="VOMI"/>
</dbReference>
<dbReference type="Gene3D" id="2.100.10.20">
    <property type="entry name" value="Vitelline membrane outer layer protein I (VOMI)"/>
    <property type="match status" value="1"/>
</dbReference>
<dbReference type="KEGG" id="lak:106168577"/>
<dbReference type="Proteomes" id="UP000085678">
    <property type="component" value="Unplaced"/>
</dbReference>
<proteinExistence type="predicted"/>
<dbReference type="STRING" id="7574.A0A1S3IY80"/>
<evidence type="ECO:0000256" key="1">
    <source>
        <dbReference type="SAM" id="SignalP"/>
    </source>
</evidence>
<feature type="chain" id="PRO_5010280843" evidence="1">
    <location>
        <begin position="20"/>
        <end position="211"/>
    </location>
</feature>
<dbReference type="OrthoDB" id="6108093at2759"/>
<dbReference type="PANTHER" id="PTHR18841">
    <property type="entry name" value="VITELLINE MEMBRANE OUTER LAYER PROTEIN I-RELATED"/>
    <property type="match status" value="1"/>
</dbReference>
<feature type="signal peptide" evidence="1">
    <location>
        <begin position="1"/>
        <end position="19"/>
    </location>
</feature>
<dbReference type="AlphaFoldDB" id="A0A1S3IY80"/>
<dbReference type="PANTHER" id="PTHR18841:SF0">
    <property type="entry name" value="VITELLINE MEMBRANE OUTER LAYER 1 HOMOLOG A-RELATED"/>
    <property type="match status" value="1"/>
</dbReference>
<name>A0A1S3IY80_LINAN</name>
<evidence type="ECO:0000313" key="3">
    <source>
        <dbReference type="RefSeq" id="XP_013403157.1"/>
    </source>
</evidence>
<keyword evidence="2" id="KW-1185">Reference proteome</keyword>
<protein>
    <submittedName>
        <fullName evidence="3">Vitelline membrane outer layer protein 1-like</fullName>
    </submittedName>
</protein>
<evidence type="ECO:0000313" key="2">
    <source>
        <dbReference type="Proteomes" id="UP000085678"/>
    </source>
</evidence>
<dbReference type="InParanoid" id="A0A1S3IY80"/>
<dbReference type="GeneID" id="106168577"/>
<accession>A0A1S3IY80</accession>
<dbReference type="Pfam" id="PF03762">
    <property type="entry name" value="VOMI"/>
    <property type="match status" value="1"/>
</dbReference>
<gene>
    <name evidence="3" type="primary">LOC106168577</name>
</gene>
<reference evidence="3" key="1">
    <citation type="submission" date="2025-08" db="UniProtKB">
        <authorList>
            <consortium name="RefSeq"/>
        </authorList>
    </citation>
    <scope>IDENTIFICATION</scope>
    <source>
        <tissue evidence="3">Gonads</tissue>
    </source>
</reference>
<keyword evidence="1" id="KW-0732">Signal</keyword>
<dbReference type="RefSeq" id="XP_013403157.1">
    <property type="nucleotide sequence ID" value="XM_013547703.1"/>
</dbReference>
<organism evidence="2 3">
    <name type="scientific">Lingula anatina</name>
    <name type="common">Brachiopod</name>
    <name type="synonym">Lingula unguis</name>
    <dbReference type="NCBI Taxonomy" id="7574"/>
    <lineage>
        <taxon>Eukaryota</taxon>
        <taxon>Metazoa</taxon>
        <taxon>Spiralia</taxon>
        <taxon>Lophotrochozoa</taxon>
        <taxon>Brachiopoda</taxon>
        <taxon>Linguliformea</taxon>
        <taxon>Lingulata</taxon>
        <taxon>Lingulida</taxon>
        <taxon>Linguloidea</taxon>
        <taxon>Lingulidae</taxon>
        <taxon>Lingula</taxon>
    </lineage>
</organism>
<dbReference type="GO" id="GO:0005615">
    <property type="term" value="C:extracellular space"/>
    <property type="evidence" value="ECO:0007669"/>
    <property type="project" value="TreeGrafter"/>
</dbReference>
<dbReference type="SUPFAM" id="SSF51092">
    <property type="entry name" value="Vitelline membrane outer protein-I (VMO-I)"/>
    <property type="match status" value="1"/>
</dbReference>
<dbReference type="InterPro" id="IPR036706">
    <property type="entry name" value="VOMI_sf"/>
</dbReference>